<evidence type="ECO:0000256" key="3">
    <source>
        <dbReference type="ARBA" id="ARBA00023274"/>
    </source>
</evidence>
<dbReference type="EMBL" id="MFBT01000016">
    <property type="protein sequence ID" value="OGD99445.1"/>
    <property type="molecule type" value="Genomic_DNA"/>
</dbReference>
<keyword evidence="5" id="KW-0694">RNA-binding</keyword>
<comment type="function">
    <text evidence="5">Forms part of the ribosomal stalk, playing a central role in the interaction of the ribosome with GTP-bound translation factors.</text>
</comment>
<evidence type="ECO:0000256" key="2">
    <source>
        <dbReference type="ARBA" id="ARBA00022980"/>
    </source>
</evidence>
<keyword evidence="5" id="KW-0699">rRNA-binding</keyword>
<evidence type="ECO:0000256" key="1">
    <source>
        <dbReference type="ARBA" id="ARBA00008889"/>
    </source>
</evidence>
<evidence type="ECO:0000256" key="5">
    <source>
        <dbReference type="HAMAP-Rule" id="MF_00362"/>
    </source>
</evidence>
<organism evidence="6 7">
    <name type="scientific">Candidatus Curtissbacteria bacterium RIFCSPLOWO2_01_FULL_42_50</name>
    <dbReference type="NCBI Taxonomy" id="1797730"/>
    <lineage>
        <taxon>Bacteria</taxon>
        <taxon>Candidatus Curtissiibacteriota</taxon>
    </lineage>
</organism>
<protein>
    <recommendedName>
        <fullName evidence="4 5">Large ribosomal subunit protein uL10</fullName>
    </recommendedName>
</protein>
<dbReference type="InterPro" id="IPR002363">
    <property type="entry name" value="Ribosomal_uL10_CS_bac"/>
</dbReference>
<evidence type="ECO:0000256" key="4">
    <source>
        <dbReference type="ARBA" id="ARBA00035202"/>
    </source>
</evidence>
<comment type="similarity">
    <text evidence="1 5">Belongs to the universal ribosomal protein uL10 family.</text>
</comment>
<dbReference type="SUPFAM" id="SSF160369">
    <property type="entry name" value="Ribosomal protein L10-like"/>
    <property type="match status" value="1"/>
</dbReference>
<dbReference type="PANTHER" id="PTHR11560">
    <property type="entry name" value="39S RIBOSOMAL PROTEIN L10, MITOCHONDRIAL"/>
    <property type="match status" value="1"/>
</dbReference>
<gene>
    <name evidence="5" type="primary">rplJ</name>
    <name evidence="6" type="ORF">A3B54_00940</name>
</gene>
<name>A0A1F5H5W4_9BACT</name>
<dbReference type="AlphaFoldDB" id="A0A1F5H5W4"/>
<evidence type="ECO:0000313" key="7">
    <source>
        <dbReference type="Proteomes" id="UP000177039"/>
    </source>
</evidence>
<reference evidence="6 7" key="1">
    <citation type="journal article" date="2016" name="Nat. Commun.">
        <title>Thousands of microbial genomes shed light on interconnected biogeochemical processes in an aquifer system.</title>
        <authorList>
            <person name="Anantharaman K."/>
            <person name="Brown C.T."/>
            <person name="Hug L.A."/>
            <person name="Sharon I."/>
            <person name="Castelle C.J."/>
            <person name="Probst A.J."/>
            <person name="Thomas B.C."/>
            <person name="Singh A."/>
            <person name="Wilkins M.J."/>
            <person name="Karaoz U."/>
            <person name="Brodie E.L."/>
            <person name="Williams K.H."/>
            <person name="Hubbard S.S."/>
            <person name="Banfield J.F."/>
        </authorList>
    </citation>
    <scope>NUCLEOTIDE SEQUENCE [LARGE SCALE GENOMIC DNA]</scope>
</reference>
<dbReference type="InterPro" id="IPR047865">
    <property type="entry name" value="Ribosomal_uL10_bac_type"/>
</dbReference>
<dbReference type="InterPro" id="IPR001790">
    <property type="entry name" value="Ribosomal_uL10"/>
</dbReference>
<dbReference type="GO" id="GO:0070180">
    <property type="term" value="F:large ribosomal subunit rRNA binding"/>
    <property type="evidence" value="ECO:0007669"/>
    <property type="project" value="UniProtKB-UniRule"/>
</dbReference>
<sequence length="180" mass="19855">MLKKTTVKAKELKIENLRSLSEKIAKAKSLVFCDYRGLTAVQITSLRNKVKEAGGQLIVAKNTLIARALQSTIYQLPTTNYQLSGPTAILFANQDEIAPLKIIADFIKLQNLPKFKFGFFGKDFLDAQSVEAFSKIPPRDVLRAKFVGSLVSPIYGIVSVLGANIRNLVYVLDQAAKRAP</sequence>
<dbReference type="InterPro" id="IPR043141">
    <property type="entry name" value="Ribosomal_uL10-like_sf"/>
</dbReference>
<dbReference type="CDD" id="cd05797">
    <property type="entry name" value="Ribosomal_L10"/>
    <property type="match status" value="1"/>
</dbReference>
<comment type="caution">
    <text evidence="6">The sequence shown here is derived from an EMBL/GenBank/DDBJ whole genome shotgun (WGS) entry which is preliminary data.</text>
</comment>
<dbReference type="Pfam" id="PF00466">
    <property type="entry name" value="Ribosomal_L10"/>
    <property type="match status" value="1"/>
</dbReference>
<keyword evidence="3 5" id="KW-0687">Ribonucleoprotein</keyword>
<dbReference type="PROSITE" id="PS01109">
    <property type="entry name" value="RIBOSOMAL_L10"/>
    <property type="match status" value="1"/>
</dbReference>
<proteinExistence type="inferred from homology"/>
<dbReference type="GO" id="GO:0003735">
    <property type="term" value="F:structural constituent of ribosome"/>
    <property type="evidence" value="ECO:0007669"/>
    <property type="project" value="InterPro"/>
</dbReference>
<comment type="subunit">
    <text evidence="5">Part of the ribosomal stalk of the 50S ribosomal subunit. The N-terminus interacts with L11 and the large rRNA to form the base of the stalk. The C-terminus forms an elongated spine to which L12 dimers bind in a sequential fashion forming a multimeric L10(L12)X complex.</text>
</comment>
<evidence type="ECO:0000313" key="6">
    <source>
        <dbReference type="EMBL" id="OGD99445.1"/>
    </source>
</evidence>
<dbReference type="Gene3D" id="6.10.250.290">
    <property type="match status" value="1"/>
</dbReference>
<dbReference type="Proteomes" id="UP000177039">
    <property type="component" value="Unassembled WGS sequence"/>
</dbReference>
<dbReference type="Gene3D" id="3.30.70.1730">
    <property type="match status" value="1"/>
</dbReference>
<dbReference type="NCBIfam" id="NF000955">
    <property type="entry name" value="PRK00099.1-1"/>
    <property type="match status" value="1"/>
</dbReference>
<dbReference type="InterPro" id="IPR022973">
    <property type="entry name" value="Ribosomal_uL10_bac"/>
</dbReference>
<keyword evidence="2 5" id="KW-0689">Ribosomal protein</keyword>
<dbReference type="HAMAP" id="MF_00362">
    <property type="entry name" value="Ribosomal_uL10"/>
    <property type="match status" value="1"/>
</dbReference>
<dbReference type="GO" id="GO:0015934">
    <property type="term" value="C:large ribosomal subunit"/>
    <property type="evidence" value="ECO:0007669"/>
    <property type="project" value="InterPro"/>
</dbReference>
<dbReference type="GO" id="GO:0006412">
    <property type="term" value="P:translation"/>
    <property type="evidence" value="ECO:0007669"/>
    <property type="project" value="UniProtKB-UniRule"/>
</dbReference>
<accession>A0A1F5H5W4</accession>